<comment type="caution">
    <text evidence="2">The sequence shown here is derived from an EMBL/GenBank/DDBJ whole genome shotgun (WGS) entry which is preliminary data.</text>
</comment>
<sequence length="60" mass="6630">MLSRVDRVDTEVMLRSRGAWRTSEESSPTTAPAERVKPSALPVPLPEADRLMHRSIAASI</sequence>
<dbReference type="Proteomes" id="UP000650628">
    <property type="component" value="Unassembled WGS sequence"/>
</dbReference>
<evidence type="ECO:0000256" key="1">
    <source>
        <dbReference type="SAM" id="MobiDB-lite"/>
    </source>
</evidence>
<keyword evidence="3" id="KW-1185">Reference proteome</keyword>
<dbReference type="AlphaFoldDB" id="A0A8J3TY13"/>
<protein>
    <submittedName>
        <fullName evidence="2">Uncharacterized protein</fullName>
    </submittedName>
</protein>
<proteinExistence type="predicted"/>
<evidence type="ECO:0000313" key="3">
    <source>
        <dbReference type="Proteomes" id="UP000650628"/>
    </source>
</evidence>
<gene>
    <name evidence="2" type="ORF">Pmi06nite_81950</name>
</gene>
<accession>A0A8J3TY13</accession>
<dbReference type="EMBL" id="BOOO01000056">
    <property type="protein sequence ID" value="GII34753.1"/>
    <property type="molecule type" value="Genomic_DNA"/>
</dbReference>
<organism evidence="2 3">
    <name type="scientific">Planotetraspora mira</name>
    <dbReference type="NCBI Taxonomy" id="58121"/>
    <lineage>
        <taxon>Bacteria</taxon>
        <taxon>Bacillati</taxon>
        <taxon>Actinomycetota</taxon>
        <taxon>Actinomycetes</taxon>
        <taxon>Streptosporangiales</taxon>
        <taxon>Streptosporangiaceae</taxon>
        <taxon>Planotetraspora</taxon>
    </lineage>
</organism>
<name>A0A8J3TY13_9ACTN</name>
<feature type="region of interest" description="Disordered" evidence="1">
    <location>
        <begin position="17"/>
        <end position="42"/>
    </location>
</feature>
<reference evidence="2 3" key="1">
    <citation type="submission" date="2021-01" db="EMBL/GenBank/DDBJ databases">
        <title>Whole genome shotgun sequence of Planotetraspora mira NBRC 15435.</title>
        <authorList>
            <person name="Komaki H."/>
            <person name="Tamura T."/>
        </authorList>
    </citation>
    <scope>NUCLEOTIDE SEQUENCE [LARGE SCALE GENOMIC DNA]</scope>
    <source>
        <strain evidence="2 3">NBRC 15435</strain>
    </source>
</reference>
<evidence type="ECO:0000313" key="2">
    <source>
        <dbReference type="EMBL" id="GII34753.1"/>
    </source>
</evidence>